<dbReference type="InterPro" id="IPR036764">
    <property type="entry name" value="Peptidase_Prp_sf"/>
</dbReference>
<keyword evidence="8" id="KW-1185">Reference proteome</keyword>
<dbReference type="Gene3D" id="3.30.70.1490">
    <property type="entry name" value="Cysteine protease Prp"/>
    <property type="match status" value="1"/>
</dbReference>
<evidence type="ECO:0000256" key="1">
    <source>
        <dbReference type="ARBA" id="ARBA00022517"/>
    </source>
</evidence>
<evidence type="ECO:0000313" key="7">
    <source>
        <dbReference type="EMBL" id="SIS63665.1"/>
    </source>
</evidence>
<dbReference type="GO" id="GO:0042254">
    <property type="term" value="P:ribosome biogenesis"/>
    <property type="evidence" value="ECO:0007669"/>
    <property type="project" value="UniProtKB-KW"/>
</dbReference>
<dbReference type="CDD" id="cd16332">
    <property type="entry name" value="Prp-like"/>
    <property type="match status" value="1"/>
</dbReference>
<evidence type="ECO:0000256" key="3">
    <source>
        <dbReference type="ARBA" id="ARBA00022801"/>
    </source>
</evidence>
<name>A0A1N7KQ41_9BACL</name>
<gene>
    <name evidence="7" type="ORF">SAMN05421799_102103</name>
</gene>
<evidence type="ECO:0000256" key="2">
    <source>
        <dbReference type="ARBA" id="ARBA00022670"/>
    </source>
</evidence>
<keyword evidence="4" id="KW-0788">Thiol protease</keyword>
<dbReference type="Proteomes" id="UP000186156">
    <property type="component" value="Unassembled WGS sequence"/>
</dbReference>
<keyword evidence="2" id="KW-0645">Protease</keyword>
<proteinExistence type="inferred from homology"/>
<comment type="similarity">
    <text evidence="5">Belongs to the Prp family.</text>
</comment>
<dbReference type="GO" id="GO:0008234">
    <property type="term" value="F:cysteine-type peptidase activity"/>
    <property type="evidence" value="ECO:0007669"/>
    <property type="project" value="UniProtKB-KW"/>
</dbReference>
<reference evidence="8" key="1">
    <citation type="submission" date="2017-01" db="EMBL/GenBank/DDBJ databases">
        <authorList>
            <person name="Varghese N."/>
            <person name="Submissions S."/>
        </authorList>
    </citation>
    <scope>NUCLEOTIDE SEQUENCE [LARGE SCALE GENOMIC DNA]</scope>
    <source>
        <strain evidence="8">DSM 16176</strain>
    </source>
</reference>
<dbReference type="SUPFAM" id="SSF118010">
    <property type="entry name" value="TM1457-like"/>
    <property type="match status" value="1"/>
</dbReference>
<dbReference type="RefSeq" id="WP_076344901.1">
    <property type="nucleotide sequence ID" value="NZ_FTOO01000002.1"/>
</dbReference>
<dbReference type="STRING" id="252246.SAMN05421799_102103"/>
<dbReference type="PANTHER" id="PTHR39178">
    <property type="entry name" value="HYPOTHETICAL RIBOSOME-ASSOCIATED PROTEIN"/>
    <property type="match status" value="1"/>
</dbReference>
<sequence length="106" mass="11783">MIEVELLLHGDGIEGFRVRGHAGYAEAGQDIVCAAVSVLVYNFVNSAERFAGARFDVQDVGEALTCRFPEALDARAKLLFDSMVFGIEQVAEQYPEHVRIRRVQAR</sequence>
<dbReference type="AlphaFoldDB" id="A0A1N7KQ41"/>
<dbReference type="PANTHER" id="PTHR39178:SF1">
    <property type="entry name" value="RIBOSOMAL-PROCESSING CYSTEINE PROTEASE PRP"/>
    <property type="match status" value="1"/>
</dbReference>
<dbReference type="InterPro" id="IPR007422">
    <property type="entry name" value="Peptidase_Prp"/>
</dbReference>
<evidence type="ECO:0000313" key="8">
    <source>
        <dbReference type="Proteomes" id="UP000186156"/>
    </source>
</evidence>
<evidence type="ECO:0000256" key="5">
    <source>
        <dbReference type="ARBA" id="ARBA00044503"/>
    </source>
</evidence>
<dbReference type="Pfam" id="PF04327">
    <property type="entry name" value="Peptidase_Prp"/>
    <property type="match status" value="1"/>
</dbReference>
<organism evidence="7 8">
    <name type="scientific">Alicyclobacillus vulcanalis</name>
    <dbReference type="NCBI Taxonomy" id="252246"/>
    <lineage>
        <taxon>Bacteria</taxon>
        <taxon>Bacillati</taxon>
        <taxon>Bacillota</taxon>
        <taxon>Bacilli</taxon>
        <taxon>Bacillales</taxon>
        <taxon>Alicyclobacillaceae</taxon>
        <taxon>Alicyclobacillus</taxon>
    </lineage>
</organism>
<keyword evidence="3" id="KW-0378">Hydrolase</keyword>
<dbReference type="EMBL" id="FTOO01000002">
    <property type="protein sequence ID" value="SIS63665.1"/>
    <property type="molecule type" value="Genomic_DNA"/>
</dbReference>
<evidence type="ECO:0000256" key="6">
    <source>
        <dbReference type="ARBA" id="ARBA00044538"/>
    </source>
</evidence>
<keyword evidence="1" id="KW-0690">Ribosome biogenesis</keyword>
<dbReference type="GO" id="GO:0006508">
    <property type="term" value="P:proteolysis"/>
    <property type="evidence" value="ECO:0007669"/>
    <property type="project" value="UniProtKB-KW"/>
</dbReference>
<protein>
    <recommendedName>
        <fullName evidence="6">Ribosomal processing cysteine protease Prp</fullName>
    </recommendedName>
</protein>
<accession>A0A1N7KQ41</accession>
<dbReference type="OrthoDB" id="48998at2"/>
<evidence type="ECO:0000256" key="4">
    <source>
        <dbReference type="ARBA" id="ARBA00022807"/>
    </source>
</evidence>